<sequence length="107" mass="11506">RTARDKPQSVRLHGNVGDLGYYYVDALVGSPQPQRTSLVVDTGSVLCVMSCSECSHCGPHLDDPFDAGRSQTLSWVACGPHQTCGQCVDGRCGYHEDPGTRTRRGAP</sequence>
<dbReference type="Gene3D" id="2.40.70.10">
    <property type="entry name" value="Acid Proteases"/>
    <property type="match status" value="1"/>
</dbReference>
<protein>
    <recommendedName>
        <fullName evidence="3">Peptidase A1 domain-containing protein</fullName>
    </recommendedName>
</protein>
<name>A0ABN9QYQ5_9DINO</name>
<reference evidence="1" key="1">
    <citation type="submission" date="2023-10" db="EMBL/GenBank/DDBJ databases">
        <authorList>
            <person name="Chen Y."/>
            <person name="Shah S."/>
            <person name="Dougan E. K."/>
            <person name="Thang M."/>
            <person name="Chan C."/>
        </authorList>
    </citation>
    <scope>NUCLEOTIDE SEQUENCE [LARGE SCALE GENOMIC DNA]</scope>
</reference>
<proteinExistence type="predicted"/>
<dbReference type="EMBL" id="CAUYUJ010004914">
    <property type="protein sequence ID" value="CAK0811541.1"/>
    <property type="molecule type" value="Genomic_DNA"/>
</dbReference>
<keyword evidence="2" id="KW-1185">Reference proteome</keyword>
<accession>A0ABN9QYQ5</accession>
<evidence type="ECO:0008006" key="3">
    <source>
        <dbReference type="Google" id="ProtNLM"/>
    </source>
</evidence>
<organism evidence="1 2">
    <name type="scientific">Prorocentrum cordatum</name>
    <dbReference type="NCBI Taxonomy" id="2364126"/>
    <lineage>
        <taxon>Eukaryota</taxon>
        <taxon>Sar</taxon>
        <taxon>Alveolata</taxon>
        <taxon>Dinophyceae</taxon>
        <taxon>Prorocentrales</taxon>
        <taxon>Prorocentraceae</taxon>
        <taxon>Prorocentrum</taxon>
    </lineage>
</organism>
<dbReference type="InterPro" id="IPR021109">
    <property type="entry name" value="Peptidase_aspartic_dom_sf"/>
</dbReference>
<evidence type="ECO:0000313" key="2">
    <source>
        <dbReference type="Proteomes" id="UP001189429"/>
    </source>
</evidence>
<comment type="caution">
    <text evidence="1">The sequence shown here is derived from an EMBL/GenBank/DDBJ whole genome shotgun (WGS) entry which is preliminary data.</text>
</comment>
<gene>
    <name evidence="1" type="ORF">PCOR1329_LOCUS16104</name>
</gene>
<dbReference type="SUPFAM" id="SSF50630">
    <property type="entry name" value="Acid proteases"/>
    <property type="match status" value="1"/>
</dbReference>
<evidence type="ECO:0000313" key="1">
    <source>
        <dbReference type="EMBL" id="CAK0811541.1"/>
    </source>
</evidence>
<feature type="non-terminal residue" evidence="1">
    <location>
        <position position="1"/>
    </location>
</feature>
<dbReference type="Proteomes" id="UP001189429">
    <property type="component" value="Unassembled WGS sequence"/>
</dbReference>